<protein>
    <recommendedName>
        <fullName evidence="6">Cysteine desulfurase</fullName>
        <ecNumber evidence="5">2.8.1.7</ecNumber>
    </recommendedName>
    <alternativeName>
        <fullName evidence="7">Probable cysteine desulfurase</fullName>
    </alternativeName>
</protein>
<name>A0ABV2FN94_9HYPH</name>
<dbReference type="CDD" id="cd06453">
    <property type="entry name" value="SufS_like"/>
    <property type="match status" value="1"/>
</dbReference>
<reference evidence="12 13" key="1">
    <citation type="submission" date="2024-06" db="EMBL/GenBank/DDBJ databases">
        <title>Genomic Encyclopedia of Type Strains, Phase IV (KMG-IV): sequencing the most valuable type-strain genomes for metagenomic binning, comparative biology and taxonomic classification.</title>
        <authorList>
            <person name="Goeker M."/>
        </authorList>
    </citation>
    <scope>NUCLEOTIDE SEQUENCE [LARGE SCALE GENOMIC DNA]</scope>
    <source>
        <strain evidence="12 13">DSM 23650</strain>
    </source>
</reference>
<comment type="catalytic activity">
    <reaction evidence="10">
        <text>(sulfur carrier)-H + L-cysteine = (sulfur carrier)-SH + L-alanine</text>
        <dbReference type="Rhea" id="RHEA:43892"/>
        <dbReference type="Rhea" id="RHEA-COMP:14737"/>
        <dbReference type="Rhea" id="RHEA-COMP:14739"/>
        <dbReference type="ChEBI" id="CHEBI:29917"/>
        <dbReference type="ChEBI" id="CHEBI:35235"/>
        <dbReference type="ChEBI" id="CHEBI:57972"/>
        <dbReference type="ChEBI" id="CHEBI:64428"/>
        <dbReference type="EC" id="2.8.1.7"/>
    </reaction>
</comment>
<evidence type="ECO:0000256" key="3">
    <source>
        <dbReference type="ARBA" id="ARBA00003120"/>
    </source>
</evidence>
<proteinExistence type="inferred from homology"/>
<evidence type="ECO:0000313" key="12">
    <source>
        <dbReference type="EMBL" id="MET3560034.1"/>
    </source>
</evidence>
<dbReference type="GO" id="GO:0031071">
    <property type="term" value="F:cysteine desulfurase activity"/>
    <property type="evidence" value="ECO:0007669"/>
    <property type="project" value="UniProtKB-EC"/>
</dbReference>
<evidence type="ECO:0000256" key="2">
    <source>
        <dbReference type="ARBA" id="ARBA00002824"/>
    </source>
</evidence>
<feature type="domain" description="Aminotransferase class V" evidence="11">
    <location>
        <begin position="33"/>
        <end position="401"/>
    </location>
</feature>
<dbReference type="InterPro" id="IPR016454">
    <property type="entry name" value="Cysteine_dSase"/>
</dbReference>
<dbReference type="PANTHER" id="PTHR43586">
    <property type="entry name" value="CYSTEINE DESULFURASE"/>
    <property type="match status" value="1"/>
</dbReference>
<comment type="function">
    <text evidence="3">Catalyzes the removal of elemental sulfur atoms from cysteine to produce alanine. Seems to participate in the biosynthesis of the nitrogenase metalloclusters by providing the inorganic sulfur required for the Fe-S core formation.</text>
</comment>
<evidence type="ECO:0000256" key="9">
    <source>
        <dbReference type="ARBA" id="ARBA00022898"/>
    </source>
</evidence>
<evidence type="ECO:0000256" key="8">
    <source>
        <dbReference type="ARBA" id="ARBA00022679"/>
    </source>
</evidence>
<dbReference type="SUPFAM" id="SSF53383">
    <property type="entry name" value="PLP-dependent transferases"/>
    <property type="match status" value="1"/>
</dbReference>
<dbReference type="PANTHER" id="PTHR43586:SF8">
    <property type="entry name" value="CYSTEINE DESULFURASE 1, CHLOROPLASTIC"/>
    <property type="match status" value="1"/>
</dbReference>
<dbReference type="Gene3D" id="3.40.640.10">
    <property type="entry name" value="Type I PLP-dependent aspartate aminotransferase-like (Major domain)"/>
    <property type="match status" value="1"/>
</dbReference>
<dbReference type="PIRSF" id="PIRSF005572">
    <property type="entry name" value="NifS"/>
    <property type="match status" value="1"/>
</dbReference>
<accession>A0ABV2FN94</accession>
<keyword evidence="13" id="KW-1185">Reference proteome</keyword>
<dbReference type="Proteomes" id="UP001549112">
    <property type="component" value="Unassembled WGS sequence"/>
</dbReference>
<dbReference type="InterPro" id="IPR015424">
    <property type="entry name" value="PyrdxlP-dep_Trfase"/>
</dbReference>
<dbReference type="NCBIfam" id="TIGR01979">
    <property type="entry name" value="sufS"/>
    <property type="match status" value="1"/>
</dbReference>
<evidence type="ECO:0000256" key="1">
    <source>
        <dbReference type="ARBA" id="ARBA00001933"/>
    </source>
</evidence>
<dbReference type="InterPro" id="IPR000192">
    <property type="entry name" value="Aminotrans_V_dom"/>
</dbReference>
<evidence type="ECO:0000256" key="10">
    <source>
        <dbReference type="ARBA" id="ARBA00050776"/>
    </source>
</evidence>
<dbReference type="RefSeq" id="WP_354186103.1">
    <property type="nucleotide sequence ID" value="NZ_JBEPLT010000005.1"/>
</dbReference>
<dbReference type="InterPro" id="IPR010970">
    <property type="entry name" value="Cys_dSase_SufS"/>
</dbReference>
<evidence type="ECO:0000259" key="11">
    <source>
        <dbReference type="Pfam" id="PF00266"/>
    </source>
</evidence>
<keyword evidence="9" id="KW-0663">Pyridoxal phosphate</keyword>
<evidence type="ECO:0000256" key="4">
    <source>
        <dbReference type="ARBA" id="ARBA00010447"/>
    </source>
</evidence>
<evidence type="ECO:0000256" key="6">
    <source>
        <dbReference type="ARBA" id="ARBA00013558"/>
    </source>
</evidence>
<dbReference type="EC" id="2.8.1.7" evidence="5"/>
<dbReference type="InterPro" id="IPR015421">
    <property type="entry name" value="PyrdxlP-dep_Trfase_major"/>
</dbReference>
<comment type="cofactor">
    <cofactor evidence="1">
        <name>pyridoxal 5'-phosphate</name>
        <dbReference type="ChEBI" id="CHEBI:597326"/>
    </cofactor>
</comment>
<comment type="similarity">
    <text evidence="4">Belongs to the class-V pyridoxal-phosphate-dependent aminotransferase family. Csd subfamily.</text>
</comment>
<evidence type="ECO:0000256" key="7">
    <source>
        <dbReference type="ARBA" id="ARBA00021850"/>
    </source>
</evidence>
<dbReference type="Gene3D" id="3.90.1150.10">
    <property type="entry name" value="Aspartate Aminotransferase, domain 1"/>
    <property type="match status" value="1"/>
</dbReference>
<comment type="function">
    <text evidence="2">Catalyzes the removal of elemental sulfur and selenium atoms from L-cysteine, L-cystine, L-selenocysteine, and L-selenocystine to produce L-alanine.</text>
</comment>
<keyword evidence="8 12" id="KW-0808">Transferase</keyword>
<organism evidence="12 13">
    <name type="scientific">Bartonella japonica</name>
    <dbReference type="NCBI Taxonomy" id="357761"/>
    <lineage>
        <taxon>Bacteria</taxon>
        <taxon>Pseudomonadati</taxon>
        <taxon>Pseudomonadota</taxon>
        <taxon>Alphaproteobacteria</taxon>
        <taxon>Hyphomicrobiales</taxon>
        <taxon>Bartonellaceae</taxon>
        <taxon>Bartonella</taxon>
    </lineage>
</organism>
<sequence>MNNNGAILGYNVKEVRRDFPILQCKVYGKRLAYLDSAASAQKPQSVLDAMDNFYRYRYANVHRGINFLSNAATQSYEDARQTVCAFLNAQTAREIVFTKSATEAINTVAYGWAMSKLNAGDEIVLTIMEHHSNIIPWHFIREQKGVKLVFVPVDENGILHIEDFQKALSDKTKFVAVTHMSNVLGTVPSVKEIIKLSHQNAIPVLVDGSQGAVHLAVDVQDLDCDWYVFTGHKLYGPTGIGVLYGKEDRLEEMHPFQGGGEMIKDVTIDKVSYNAPPHRFEAGTPPIAEAIGLAAAIDYIHKKGRNAIHAYETELLSYAHERLETIKRLRIYGHSPHKGAIISFEIEGIHAHDVAMFIDRQGVAIRAGTHCAQPLLQHFGLTSACRASLAMYSNREDIDQLVEALEKARIFFNG</sequence>
<dbReference type="GO" id="GO:0009000">
    <property type="term" value="F:selenocysteine lyase activity"/>
    <property type="evidence" value="ECO:0007669"/>
    <property type="project" value="UniProtKB-EC"/>
</dbReference>
<gene>
    <name evidence="12" type="ORF">ABID39_000721</name>
</gene>
<evidence type="ECO:0000313" key="13">
    <source>
        <dbReference type="Proteomes" id="UP001549112"/>
    </source>
</evidence>
<dbReference type="InterPro" id="IPR015422">
    <property type="entry name" value="PyrdxlP-dep_Trfase_small"/>
</dbReference>
<comment type="caution">
    <text evidence="12">The sequence shown here is derived from an EMBL/GenBank/DDBJ whole genome shotgun (WGS) entry which is preliminary data.</text>
</comment>
<keyword evidence="12" id="KW-0456">Lyase</keyword>
<evidence type="ECO:0000256" key="5">
    <source>
        <dbReference type="ARBA" id="ARBA00012239"/>
    </source>
</evidence>
<dbReference type="EMBL" id="JBEPLT010000005">
    <property type="protein sequence ID" value="MET3560034.1"/>
    <property type="molecule type" value="Genomic_DNA"/>
</dbReference>
<dbReference type="Pfam" id="PF00266">
    <property type="entry name" value="Aminotran_5"/>
    <property type="match status" value="1"/>
</dbReference>